<sequence>MLKTYRKDPSSFKPYFPSVCFGGFHQATTIRWNPHRCRVLRAFALRIKALIPGNEKNLEGLRRIRMGPLRLTASFIFTGPIKLNAVHIFGRKTEPCHGPKSYASLKI</sequence>
<evidence type="ECO:0000313" key="2">
    <source>
        <dbReference type="Proteomes" id="UP000663419"/>
    </source>
</evidence>
<evidence type="ECO:0000313" key="1">
    <source>
        <dbReference type="EMBL" id="QSS53324.1"/>
    </source>
</evidence>
<gene>
    <name evidence="1" type="ORF">I7I53_00552</name>
</gene>
<dbReference type="VEuPathDB" id="FungiDB:I7I53_00552"/>
<organism evidence="1 2">
    <name type="scientific">Ajellomyces capsulatus (strain H88)</name>
    <name type="common">Darling's disease fungus</name>
    <name type="synonym">Histoplasma capsulatum</name>
    <dbReference type="NCBI Taxonomy" id="544711"/>
    <lineage>
        <taxon>Eukaryota</taxon>
        <taxon>Fungi</taxon>
        <taxon>Dikarya</taxon>
        <taxon>Ascomycota</taxon>
        <taxon>Pezizomycotina</taxon>
        <taxon>Eurotiomycetes</taxon>
        <taxon>Eurotiomycetidae</taxon>
        <taxon>Onygenales</taxon>
        <taxon>Ajellomycetaceae</taxon>
        <taxon>Histoplasma</taxon>
    </lineage>
</organism>
<name>A0A8A1LLI6_AJEC8</name>
<dbReference type="EMBL" id="CP069104">
    <property type="protein sequence ID" value="QSS53324.1"/>
    <property type="molecule type" value="Genomic_DNA"/>
</dbReference>
<reference evidence="1" key="1">
    <citation type="submission" date="2021-01" db="EMBL/GenBank/DDBJ databases">
        <title>Chromosome-level genome assembly of a human fungal pathogen reveals clustering of transcriptionally co-regulated genes.</title>
        <authorList>
            <person name="Voorhies M."/>
            <person name="Cohen S."/>
            <person name="Shea T.P."/>
            <person name="Petrus S."/>
            <person name="Munoz J.F."/>
            <person name="Poplawski S."/>
            <person name="Goldman W.E."/>
            <person name="Michael T."/>
            <person name="Cuomo C.A."/>
            <person name="Sil A."/>
            <person name="Beyhan S."/>
        </authorList>
    </citation>
    <scope>NUCLEOTIDE SEQUENCE</scope>
    <source>
        <strain evidence="1">H88</strain>
    </source>
</reference>
<dbReference type="AlphaFoldDB" id="A0A8A1LLI6"/>
<proteinExistence type="predicted"/>
<dbReference type="Proteomes" id="UP000663419">
    <property type="component" value="Chromosome 3"/>
</dbReference>
<accession>A0A8A1LLI6</accession>
<protein>
    <submittedName>
        <fullName evidence="1">Uncharacterized protein</fullName>
    </submittedName>
</protein>